<dbReference type="GO" id="GO:0005886">
    <property type="term" value="C:plasma membrane"/>
    <property type="evidence" value="ECO:0007669"/>
    <property type="project" value="UniProtKB-SubCell"/>
</dbReference>
<dbReference type="InterPro" id="IPR025937">
    <property type="entry name" value="PDGLE_dom"/>
</dbReference>
<dbReference type="InterPro" id="IPR002751">
    <property type="entry name" value="CbiM/NikMN"/>
</dbReference>
<keyword evidence="10" id="KW-1185">Reference proteome</keyword>
<evidence type="ECO:0000256" key="4">
    <source>
        <dbReference type="ARBA" id="ARBA00022692"/>
    </source>
</evidence>
<comment type="subcellular location">
    <subcellularLocation>
        <location evidence="1">Cell membrane</location>
        <topology evidence="1">Multi-pass membrane protein</topology>
    </subcellularLocation>
</comment>
<keyword evidence="4 7" id="KW-0812">Transmembrane</keyword>
<dbReference type="Gene3D" id="1.10.1760.20">
    <property type="match status" value="1"/>
</dbReference>
<feature type="domain" description="PDGLE" evidence="8">
    <location>
        <begin position="231"/>
        <end position="314"/>
    </location>
</feature>
<dbReference type="RefSeq" id="WP_135349673.1">
    <property type="nucleotide sequence ID" value="NZ_SRJD01000024.1"/>
</dbReference>
<dbReference type="PANTHER" id="PTHR34229:SF1">
    <property type="entry name" value="METAL TRANSPORT PROTEIN HI_1621-RELATED"/>
    <property type="match status" value="1"/>
</dbReference>
<keyword evidence="2" id="KW-0813">Transport</keyword>
<keyword evidence="3" id="KW-1003">Cell membrane</keyword>
<dbReference type="GO" id="GO:0000041">
    <property type="term" value="P:transition metal ion transport"/>
    <property type="evidence" value="ECO:0007669"/>
    <property type="project" value="InterPro"/>
</dbReference>
<evidence type="ECO:0000259" key="8">
    <source>
        <dbReference type="Pfam" id="PF13190"/>
    </source>
</evidence>
<accession>A0A4Z0GKD9</accession>
<feature type="transmembrane region" description="Helical" evidence="7">
    <location>
        <begin position="7"/>
        <end position="28"/>
    </location>
</feature>
<feature type="transmembrane region" description="Helical" evidence="7">
    <location>
        <begin position="188"/>
        <end position="212"/>
    </location>
</feature>
<evidence type="ECO:0000256" key="1">
    <source>
        <dbReference type="ARBA" id="ARBA00004651"/>
    </source>
</evidence>
<evidence type="ECO:0000256" key="7">
    <source>
        <dbReference type="SAM" id="Phobius"/>
    </source>
</evidence>
<dbReference type="OrthoDB" id="9809846at2"/>
<sequence length="324" mass="34444">MHIPDNYLSPQTCLVMGAAMVPVLAVSVRRVKTKMSESRLPLIGVGAALSFLMMMFNVPVPGGTTAHAVGGTLLAIILGPEAACLAIAAALLIQSLFFGDGGILALGANLFNMAFVMPFAGYALYRFLSIWLKSEKGRMVAAAIAAYVAINLAALFAGIEFGIQPLLFTDAKGLPLYSPYPLQVSIPAMLIPHLTFAGAAEIIFTTGVLAFVEKVSPETLHQSGPVAYKKMAGLLLFLVMLTPLGLLAAASAWGEWNKQVLSRSLGYLPSGMAHGFDYRAMMAGYRISGIPESLGYILSAVAGCAILIIVFRVIRFKKKKDVRS</sequence>
<feature type="transmembrane region" description="Helical" evidence="7">
    <location>
        <begin position="294"/>
        <end position="314"/>
    </location>
</feature>
<feature type="transmembrane region" description="Helical" evidence="7">
    <location>
        <begin position="40"/>
        <end position="60"/>
    </location>
</feature>
<keyword evidence="5 7" id="KW-1133">Transmembrane helix</keyword>
<evidence type="ECO:0000256" key="2">
    <source>
        <dbReference type="ARBA" id="ARBA00022448"/>
    </source>
</evidence>
<evidence type="ECO:0000313" key="10">
    <source>
        <dbReference type="Proteomes" id="UP000298347"/>
    </source>
</evidence>
<reference evidence="9 10" key="1">
    <citation type="journal article" date="2015" name="Int. J. Syst. Evol. Microbiol.">
        <title>Sporolactobacillus shoreae sp. nov. and Sporolactobacillus spathodeae sp. nov., two spore-forming lactic acid bacteria isolated from tree barks in Thailand.</title>
        <authorList>
            <person name="Thamacharoensuk T."/>
            <person name="Kitahara M."/>
            <person name="Ohkuma M."/>
            <person name="Thongchul N."/>
            <person name="Tanasupawat S."/>
        </authorList>
    </citation>
    <scope>NUCLEOTIDE SEQUENCE [LARGE SCALE GENOMIC DNA]</scope>
    <source>
        <strain evidence="9 10">BK92</strain>
    </source>
</reference>
<dbReference type="PANTHER" id="PTHR34229">
    <property type="entry name" value="METAL TRANSPORT PROTEIN HI_1621-RELATED"/>
    <property type="match status" value="1"/>
</dbReference>
<gene>
    <name evidence="9" type="primary">cbiM</name>
    <name evidence="9" type="ORF">E4665_15325</name>
</gene>
<protein>
    <submittedName>
        <fullName evidence="9">Cobalt transporter CbiM</fullName>
    </submittedName>
</protein>
<dbReference type="NCBIfam" id="NF008873">
    <property type="entry name" value="PRK11909.1"/>
    <property type="match status" value="1"/>
</dbReference>
<keyword evidence="6 7" id="KW-0472">Membrane</keyword>
<proteinExistence type="predicted"/>
<evidence type="ECO:0000256" key="5">
    <source>
        <dbReference type="ARBA" id="ARBA00022989"/>
    </source>
</evidence>
<evidence type="ECO:0000256" key="3">
    <source>
        <dbReference type="ARBA" id="ARBA00022475"/>
    </source>
</evidence>
<evidence type="ECO:0000313" key="9">
    <source>
        <dbReference type="EMBL" id="TGA96444.1"/>
    </source>
</evidence>
<name>A0A4Z0GKD9_9BACL</name>
<dbReference type="Proteomes" id="UP000298347">
    <property type="component" value="Unassembled WGS sequence"/>
</dbReference>
<comment type="caution">
    <text evidence="9">The sequence shown here is derived from an EMBL/GenBank/DDBJ whole genome shotgun (WGS) entry which is preliminary data.</text>
</comment>
<feature type="transmembrane region" description="Helical" evidence="7">
    <location>
        <begin position="103"/>
        <end position="128"/>
    </location>
</feature>
<dbReference type="Pfam" id="PF01891">
    <property type="entry name" value="CbiM"/>
    <property type="match status" value="1"/>
</dbReference>
<dbReference type="NCBIfam" id="NF005598">
    <property type="entry name" value="PRK07331.1"/>
    <property type="match status" value="1"/>
</dbReference>
<feature type="transmembrane region" description="Helical" evidence="7">
    <location>
        <begin position="233"/>
        <end position="253"/>
    </location>
</feature>
<dbReference type="AlphaFoldDB" id="A0A4Z0GKD9"/>
<dbReference type="Pfam" id="PF13190">
    <property type="entry name" value="PDGLE"/>
    <property type="match status" value="1"/>
</dbReference>
<feature type="transmembrane region" description="Helical" evidence="7">
    <location>
        <begin position="140"/>
        <end position="168"/>
    </location>
</feature>
<evidence type="ECO:0000256" key="6">
    <source>
        <dbReference type="ARBA" id="ARBA00023136"/>
    </source>
</evidence>
<dbReference type="EMBL" id="SRJD01000024">
    <property type="protein sequence ID" value="TGA96444.1"/>
    <property type="molecule type" value="Genomic_DNA"/>
</dbReference>
<feature type="transmembrane region" description="Helical" evidence="7">
    <location>
        <begin position="72"/>
        <end position="97"/>
    </location>
</feature>
<organism evidence="9 10">
    <name type="scientific">Sporolactobacillus shoreae</name>
    <dbReference type="NCBI Taxonomy" id="1465501"/>
    <lineage>
        <taxon>Bacteria</taxon>
        <taxon>Bacillati</taxon>
        <taxon>Bacillota</taxon>
        <taxon>Bacilli</taxon>
        <taxon>Bacillales</taxon>
        <taxon>Sporolactobacillaceae</taxon>
        <taxon>Sporolactobacillus</taxon>
    </lineage>
</organism>